<dbReference type="Proteomes" id="UP000256373">
    <property type="component" value="Unassembled WGS sequence"/>
</dbReference>
<gene>
    <name evidence="1" type="ORF">DSL64_02885</name>
</gene>
<accession>A0A3D8YFC2</accession>
<protein>
    <submittedName>
        <fullName evidence="1">Uncharacterized protein</fullName>
    </submittedName>
</protein>
<reference evidence="1 2" key="1">
    <citation type="submission" date="2018-07" db="EMBL/GenBank/DDBJ databases">
        <title>Dyadobacter roseus sp. nov., isolated from rose rhizosphere soil.</title>
        <authorList>
            <person name="Chen L."/>
        </authorList>
    </citation>
    <scope>NUCLEOTIDE SEQUENCE [LARGE SCALE GENOMIC DNA]</scope>
    <source>
        <strain evidence="1 2">RS19</strain>
    </source>
</reference>
<comment type="caution">
    <text evidence="1">The sequence shown here is derived from an EMBL/GenBank/DDBJ whole genome shotgun (WGS) entry which is preliminary data.</text>
</comment>
<keyword evidence="2" id="KW-1185">Reference proteome</keyword>
<dbReference type="AlphaFoldDB" id="A0A3D8YFC2"/>
<name>A0A3D8YFC2_9BACT</name>
<proteinExistence type="predicted"/>
<evidence type="ECO:0000313" key="1">
    <source>
        <dbReference type="EMBL" id="REA63408.1"/>
    </source>
</evidence>
<sequence length="103" mass="11768">MTTVTQFEDAQVLRTALTYYLVSSLQSTVSSDDVIDSTGANFEFKIAGLNESLHCRFTHEEIAKVYTADDEFDLVCIKLTEELLKQYPNMKTQTVIRTFTMKK</sequence>
<dbReference type="EMBL" id="QNUL01000002">
    <property type="protein sequence ID" value="REA63408.1"/>
    <property type="molecule type" value="Genomic_DNA"/>
</dbReference>
<organism evidence="1 2">
    <name type="scientific">Dyadobacter luteus</name>
    <dbReference type="NCBI Taxonomy" id="2259619"/>
    <lineage>
        <taxon>Bacteria</taxon>
        <taxon>Pseudomonadati</taxon>
        <taxon>Bacteroidota</taxon>
        <taxon>Cytophagia</taxon>
        <taxon>Cytophagales</taxon>
        <taxon>Spirosomataceae</taxon>
        <taxon>Dyadobacter</taxon>
    </lineage>
</organism>
<evidence type="ECO:0000313" key="2">
    <source>
        <dbReference type="Proteomes" id="UP000256373"/>
    </source>
</evidence>